<feature type="transmembrane region" description="Helical" evidence="1">
    <location>
        <begin position="148"/>
        <end position="172"/>
    </location>
</feature>
<accession>A0ABQ1G471</accession>
<name>A0ABQ1G471_9SPHN</name>
<sequence>MKYDWRVGLAFTCLCFWVSYPGRLNADSLYSVITATAPAQLGNWHSPTLGWLWNLAGPILGQPSAALLMQSALFGLFAGFLPRVPATWRGRTPIAAEIALRVALVGAFGAIGKDVVALGLILFLIRLLPRVIHRPLHPVEAVIVGTLILLFLLIKAPNFLTIVLATALALPFFARSAKVYGATLLVVLLLGLAAVPLNRWVDRTLFAAQDHHPDKQLVIFDLAAISLRTHHNAFAEVHGWPTASVPPIADCFLPNMWDPFAPWGPCKGYSTAFDRLDAALTRQWLRQIALHPIAYARHRLTYAGALLMSRDHMSWGLSGSAVNDANQPIAQLERAEMMHRLGANRPIQLWRDSGATEVLKMLERVLFKYPKSQAFPLIGCLGLLLWCWLRRATEIRLDVLLPATFGVANFGMLLFFGVADPGRYMLLTIVLCYGSLIALLVPATTSPHSALHGRAIEPGGDQ</sequence>
<evidence type="ECO:0000313" key="3">
    <source>
        <dbReference type="Proteomes" id="UP000618591"/>
    </source>
</evidence>
<feature type="transmembrane region" description="Helical" evidence="1">
    <location>
        <begin position="102"/>
        <end position="128"/>
    </location>
</feature>
<evidence type="ECO:0008006" key="4">
    <source>
        <dbReference type="Google" id="ProtNLM"/>
    </source>
</evidence>
<gene>
    <name evidence="2" type="ORF">GCM10011395_01880</name>
</gene>
<organism evidence="2 3">
    <name type="scientific">Sphingomonas psychrolutea</name>
    <dbReference type="NCBI Taxonomy" id="1259676"/>
    <lineage>
        <taxon>Bacteria</taxon>
        <taxon>Pseudomonadati</taxon>
        <taxon>Pseudomonadota</taxon>
        <taxon>Alphaproteobacteria</taxon>
        <taxon>Sphingomonadales</taxon>
        <taxon>Sphingomonadaceae</taxon>
        <taxon>Sphingomonas</taxon>
    </lineage>
</organism>
<keyword evidence="1" id="KW-0472">Membrane</keyword>
<protein>
    <recommendedName>
        <fullName evidence="4">Transmembrane protein</fullName>
    </recommendedName>
</protein>
<proteinExistence type="predicted"/>
<comment type="caution">
    <text evidence="2">The sequence shown here is derived from an EMBL/GenBank/DDBJ whole genome shotgun (WGS) entry which is preliminary data.</text>
</comment>
<feature type="transmembrane region" description="Helical" evidence="1">
    <location>
        <begin position="179"/>
        <end position="197"/>
    </location>
</feature>
<keyword evidence="3" id="KW-1185">Reference proteome</keyword>
<feature type="transmembrane region" description="Helical" evidence="1">
    <location>
        <begin position="424"/>
        <end position="444"/>
    </location>
</feature>
<evidence type="ECO:0000256" key="1">
    <source>
        <dbReference type="SAM" id="Phobius"/>
    </source>
</evidence>
<feature type="transmembrane region" description="Helical" evidence="1">
    <location>
        <begin position="399"/>
        <end position="418"/>
    </location>
</feature>
<dbReference type="EMBL" id="BMDW01000001">
    <property type="protein sequence ID" value="GGA35152.1"/>
    <property type="molecule type" value="Genomic_DNA"/>
</dbReference>
<reference evidence="3" key="1">
    <citation type="journal article" date="2019" name="Int. J. Syst. Evol. Microbiol.">
        <title>The Global Catalogue of Microorganisms (GCM) 10K type strain sequencing project: providing services to taxonomists for standard genome sequencing and annotation.</title>
        <authorList>
            <consortium name="The Broad Institute Genomics Platform"/>
            <consortium name="The Broad Institute Genome Sequencing Center for Infectious Disease"/>
            <person name="Wu L."/>
            <person name="Ma J."/>
        </authorList>
    </citation>
    <scope>NUCLEOTIDE SEQUENCE [LARGE SCALE GENOMIC DNA]</scope>
    <source>
        <strain evidence="3">CGMCC 1.10106</strain>
    </source>
</reference>
<feature type="transmembrane region" description="Helical" evidence="1">
    <location>
        <begin position="374"/>
        <end position="392"/>
    </location>
</feature>
<keyword evidence="1" id="KW-0812">Transmembrane</keyword>
<dbReference type="RefSeq" id="WP_188444894.1">
    <property type="nucleotide sequence ID" value="NZ_BMDW01000001.1"/>
</dbReference>
<feature type="transmembrane region" description="Helical" evidence="1">
    <location>
        <begin position="50"/>
        <end position="81"/>
    </location>
</feature>
<keyword evidence="1" id="KW-1133">Transmembrane helix</keyword>
<evidence type="ECO:0000313" key="2">
    <source>
        <dbReference type="EMBL" id="GGA35152.1"/>
    </source>
</evidence>
<dbReference type="Proteomes" id="UP000618591">
    <property type="component" value="Unassembled WGS sequence"/>
</dbReference>